<dbReference type="SMART" id="SM01217">
    <property type="entry name" value="Fn3_like"/>
    <property type="match status" value="1"/>
</dbReference>
<dbReference type="GO" id="GO:0008422">
    <property type="term" value="F:beta-glucosidase activity"/>
    <property type="evidence" value="ECO:0007669"/>
    <property type="project" value="UniProtKB-ARBA"/>
</dbReference>
<dbReference type="RefSeq" id="WP_255844691.1">
    <property type="nucleotide sequence ID" value="NZ_CP094358.1"/>
</dbReference>
<evidence type="ECO:0000256" key="1">
    <source>
        <dbReference type="ARBA" id="ARBA00005336"/>
    </source>
</evidence>
<sequence>MTLRTLVTLILSLIIFNNYGQTNPFFPPVSYEEADKRAKVILQQMTLEEKVELLAGDDMLIRGLKRFNIPSVTTADATQGVRLAWDEQGKIKWNVGIEKSTAFPAPILLASTWNTDIAYDYARSIGEECRAGKIRFLLGPGMNIYRISQCGRNFEYFGEDPFLAARIIENYVIGLQSTGTVATLKHFLGNQTEFKRRRSNTVVDERTLHEIYMPAFEAGIDAGAMAVMAAYNQINGEWCGESNYVINKLLRKDLGFKWLVMSDWWSVYNGEKVTRSGLDLEMPWATALKEIKKDVEEGKILKSDIDRMAKSILRTCFAMNLYDDYKSEIKAKINYDNHEQVALKTAREGIVLLKNSQDILPISKNGTSKILVTGKYVDKMARGGGAAFVKGYNNIILLDALKKEFGNRIQYIENPDIDELKKADIVLVSTGTFDEEGSDRPFTLPDKDENLILKIVEANKNTVVIVNSGSGIHMTNWAPKAAAILYCWYPGQTGNIALAEILSGKVNPSGKLPISIEKRFEDTPGYPYLPNGEELTDTTPEHEHPVYNVHYKEGIFVGYRWHDSKKIEPLFPFGFGLSYSAFSYKKLKVTPNSFIADQPVVISVEVKNTGSVAGAEVVQVYVSDVEATVPRPEKELKGFTKVYLKPGESKKIEMKLDKRSFSYWDVDSKGWKAEPGKYNILVGSSSRNIKLHKEVNIK</sequence>
<keyword evidence="5" id="KW-1185">Reference proteome</keyword>
<dbReference type="FunFam" id="2.60.40.10:FF:000495">
    <property type="entry name" value="Periplasmic beta-glucosidase"/>
    <property type="match status" value="1"/>
</dbReference>
<evidence type="ECO:0000259" key="3">
    <source>
        <dbReference type="SMART" id="SM01217"/>
    </source>
</evidence>
<reference evidence="4" key="1">
    <citation type="submission" date="2022-03" db="EMBL/GenBank/DDBJ databases">
        <title>Description of Abyssus ytuae gen. nov., sp. nov., a novel member of the family Flavobacteriaceae isolated from the sediment of Mariana Trench.</title>
        <authorList>
            <person name="Zhang J."/>
            <person name="Xu X."/>
        </authorList>
    </citation>
    <scope>NUCLEOTIDE SEQUENCE</scope>
    <source>
        <strain evidence="4">MT3330</strain>
    </source>
</reference>
<dbReference type="InterPro" id="IPR050288">
    <property type="entry name" value="Cellulose_deg_GH3"/>
</dbReference>
<dbReference type="Pfam" id="PF14310">
    <property type="entry name" value="Fn3-like"/>
    <property type="match status" value="1"/>
</dbReference>
<evidence type="ECO:0000256" key="2">
    <source>
        <dbReference type="ARBA" id="ARBA00022801"/>
    </source>
</evidence>
<dbReference type="Gene3D" id="3.20.20.300">
    <property type="entry name" value="Glycoside hydrolase, family 3, N-terminal domain"/>
    <property type="match status" value="1"/>
</dbReference>
<dbReference type="Gene3D" id="2.60.40.10">
    <property type="entry name" value="Immunoglobulins"/>
    <property type="match status" value="1"/>
</dbReference>
<dbReference type="PANTHER" id="PTHR42715:SF10">
    <property type="entry name" value="BETA-GLUCOSIDASE"/>
    <property type="match status" value="1"/>
</dbReference>
<evidence type="ECO:0000313" key="5">
    <source>
        <dbReference type="Proteomes" id="UP000831290"/>
    </source>
</evidence>
<feature type="domain" description="Fibronectin type III-like" evidence="3">
    <location>
        <begin position="616"/>
        <end position="686"/>
    </location>
</feature>
<organism evidence="4 5">
    <name type="scientific">Abyssalbus ytuae</name>
    <dbReference type="NCBI Taxonomy" id="2926907"/>
    <lineage>
        <taxon>Bacteria</taxon>
        <taxon>Pseudomonadati</taxon>
        <taxon>Bacteroidota</taxon>
        <taxon>Flavobacteriia</taxon>
        <taxon>Flavobacteriales</taxon>
        <taxon>Flavobacteriaceae</taxon>
        <taxon>Abyssalbus</taxon>
    </lineage>
</organism>
<comment type="similarity">
    <text evidence="1">Belongs to the glycosyl hydrolase 3 family.</text>
</comment>
<dbReference type="InterPro" id="IPR036962">
    <property type="entry name" value="Glyco_hydro_3_N_sf"/>
</dbReference>
<dbReference type="PANTHER" id="PTHR42715">
    <property type="entry name" value="BETA-GLUCOSIDASE"/>
    <property type="match status" value="1"/>
</dbReference>
<dbReference type="SUPFAM" id="SSF51445">
    <property type="entry name" value="(Trans)glycosidases"/>
    <property type="match status" value="1"/>
</dbReference>
<dbReference type="KEGG" id="fbm:MQE35_03985"/>
<gene>
    <name evidence="4" type="ORF">MQE35_03985</name>
</gene>
<dbReference type="Pfam" id="PF00933">
    <property type="entry name" value="Glyco_hydro_3"/>
    <property type="match status" value="1"/>
</dbReference>
<dbReference type="InterPro" id="IPR017853">
    <property type="entry name" value="GH"/>
</dbReference>
<dbReference type="InterPro" id="IPR013783">
    <property type="entry name" value="Ig-like_fold"/>
</dbReference>
<dbReference type="PRINTS" id="PR00133">
    <property type="entry name" value="GLHYDRLASE3"/>
</dbReference>
<dbReference type="EMBL" id="CP094358">
    <property type="protein sequence ID" value="UOB18455.1"/>
    <property type="molecule type" value="Genomic_DNA"/>
</dbReference>
<dbReference type="InterPro" id="IPR026891">
    <property type="entry name" value="Fn3-like"/>
</dbReference>
<keyword evidence="2 4" id="KW-0378">Hydrolase</keyword>
<evidence type="ECO:0000313" key="4">
    <source>
        <dbReference type="EMBL" id="UOB18455.1"/>
    </source>
</evidence>
<name>A0A9E6ZQ50_9FLAO</name>
<dbReference type="Gene3D" id="3.40.50.1700">
    <property type="entry name" value="Glycoside hydrolase family 3 C-terminal domain"/>
    <property type="match status" value="1"/>
</dbReference>
<dbReference type="InterPro" id="IPR036881">
    <property type="entry name" value="Glyco_hydro_3_C_sf"/>
</dbReference>
<dbReference type="Pfam" id="PF01915">
    <property type="entry name" value="Glyco_hydro_3_C"/>
    <property type="match status" value="1"/>
</dbReference>
<dbReference type="GO" id="GO:0005975">
    <property type="term" value="P:carbohydrate metabolic process"/>
    <property type="evidence" value="ECO:0007669"/>
    <property type="project" value="InterPro"/>
</dbReference>
<proteinExistence type="inferred from homology"/>
<dbReference type="Proteomes" id="UP000831290">
    <property type="component" value="Chromosome"/>
</dbReference>
<accession>A0A9E6ZQ50</accession>
<dbReference type="SUPFAM" id="SSF52279">
    <property type="entry name" value="Beta-D-glucan exohydrolase, C-terminal domain"/>
    <property type="match status" value="1"/>
</dbReference>
<dbReference type="AlphaFoldDB" id="A0A9E6ZQ50"/>
<dbReference type="InterPro" id="IPR001764">
    <property type="entry name" value="Glyco_hydro_3_N"/>
</dbReference>
<dbReference type="InterPro" id="IPR002772">
    <property type="entry name" value="Glyco_hydro_3_C"/>
</dbReference>
<protein>
    <submittedName>
        <fullName evidence="4">Glycoside hydrolase family 3 C-terminal domain-containing protein</fullName>
    </submittedName>
</protein>